<reference evidence="1 2" key="1">
    <citation type="submission" date="2020-03" db="EMBL/GenBank/DDBJ databases">
        <title>WGS of actinomycetes isolated from Thailand.</title>
        <authorList>
            <person name="Thawai C."/>
        </authorList>
    </citation>
    <scope>NUCLEOTIDE SEQUENCE [LARGE SCALE GENOMIC DNA]</scope>
    <source>
        <strain evidence="1 2">NBRC 13905</strain>
    </source>
</reference>
<dbReference type="RefSeq" id="WP_168132458.1">
    <property type="nucleotide sequence ID" value="NZ_BMVZ01000032.1"/>
</dbReference>
<evidence type="ECO:0000313" key="1">
    <source>
        <dbReference type="EMBL" id="NJP17478.1"/>
    </source>
</evidence>
<comment type="caution">
    <text evidence="1">The sequence shown here is derived from an EMBL/GenBank/DDBJ whole genome shotgun (WGS) entry which is preliminary data.</text>
</comment>
<accession>A0ABX0YZF1</accession>
<evidence type="ECO:0000313" key="2">
    <source>
        <dbReference type="Proteomes" id="UP000635996"/>
    </source>
</evidence>
<gene>
    <name evidence="1" type="ORF">HCJ95_25210</name>
</gene>
<protein>
    <submittedName>
        <fullName evidence="1">Uncharacterized protein</fullName>
    </submittedName>
</protein>
<dbReference type="EMBL" id="JAATEL010000045">
    <property type="protein sequence ID" value="NJP17478.1"/>
    <property type="molecule type" value="Genomic_DNA"/>
</dbReference>
<proteinExistence type="predicted"/>
<sequence length="46" mass="4794">MLAVNDMFTAVCASPVAHAGDGGSHDWDATASWADDTSWVVASPWS</sequence>
<name>A0ABX0YZF1_STRTL</name>
<dbReference type="Proteomes" id="UP000635996">
    <property type="component" value="Unassembled WGS sequence"/>
</dbReference>
<keyword evidence="2" id="KW-1185">Reference proteome</keyword>
<organism evidence="1 2">
    <name type="scientific">Streptomyces thermoviolaceus subsp. thermoviolaceus</name>
    <dbReference type="NCBI Taxonomy" id="66860"/>
    <lineage>
        <taxon>Bacteria</taxon>
        <taxon>Bacillati</taxon>
        <taxon>Actinomycetota</taxon>
        <taxon>Actinomycetes</taxon>
        <taxon>Kitasatosporales</taxon>
        <taxon>Streptomycetaceae</taxon>
        <taxon>Streptomyces</taxon>
    </lineage>
</organism>